<dbReference type="InterPro" id="IPR004843">
    <property type="entry name" value="Calcineurin-like_PHP"/>
</dbReference>
<dbReference type="EMBL" id="MK408758">
    <property type="protein sequence ID" value="QAU04901.1"/>
    <property type="molecule type" value="Genomic_DNA"/>
</dbReference>
<dbReference type="SUPFAM" id="SSF56300">
    <property type="entry name" value="Metallo-dependent phosphatases"/>
    <property type="match status" value="1"/>
</dbReference>
<evidence type="ECO:0000259" key="1">
    <source>
        <dbReference type="Pfam" id="PF00149"/>
    </source>
</evidence>
<protein>
    <submittedName>
        <fullName evidence="2">Calcineurin-like phosphoesterase</fullName>
    </submittedName>
</protein>
<dbReference type="Pfam" id="PF00149">
    <property type="entry name" value="Metallophos"/>
    <property type="match status" value="1"/>
</dbReference>
<organism evidence="2 3">
    <name type="scientific">Campylobacter phage CP20</name>
    <dbReference type="NCBI Taxonomy" id="2506428"/>
    <lineage>
        <taxon>Viruses</taxon>
        <taxon>Duplodnaviria</taxon>
        <taxon>Heunggongvirae</taxon>
        <taxon>Uroviricota</taxon>
        <taxon>Caudoviricetes</taxon>
        <taxon>Connertonviridae</taxon>
        <taxon>Firehammervirus</taxon>
        <taxon>Firehammervirus CPt10</taxon>
    </lineage>
</organism>
<accession>A0A410T7P0</accession>
<dbReference type="Gene3D" id="3.60.21.10">
    <property type="match status" value="1"/>
</dbReference>
<dbReference type="InterPro" id="IPR029052">
    <property type="entry name" value="Metallo-depent_PP-like"/>
</dbReference>
<reference evidence="2 3" key="1">
    <citation type="submission" date="2019-01" db="EMBL/GenBank/DDBJ databases">
        <title>Complete genome sequence of Campylobacter bacteriophage CP20.</title>
        <authorList>
            <person name="Connerton I.F."/>
        </authorList>
    </citation>
    <scope>NUCLEOTIDE SEQUENCE [LARGE SCALE GENOMIC DNA]</scope>
</reference>
<proteinExistence type="predicted"/>
<evidence type="ECO:0000313" key="3">
    <source>
        <dbReference type="Proteomes" id="UP000290538"/>
    </source>
</evidence>
<name>A0A410T7P0_9CAUD</name>
<evidence type="ECO:0000313" key="2">
    <source>
        <dbReference type="EMBL" id="QAU04901.1"/>
    </source>
</evidence>
<sequence>MIYITSDLHVSHQNIIKYTGRYIDDALEYSKEVHKYFKSVLKDSDILMFLGDLDCGPNKNIEFLRYFVSSLPGKKIFVRGNHDKWLDDESILYIGFSTVSDIIRYKDILFCHYPLDSRSVIPKEAPEFLKSYDLTGIKKIYHGHTHNNWMVDSKDGIERINCCIDRNPEVIGTLIPFELKT</sequence>
<dbReference type="Proteomes" id="UP000290538">
    <property type="component" value="Segment"/>
</dbReference>
<dbReference type="GO" id="GO:0016787">
    <property type="term" value="F:hydrolase activity"/>
    <property type="evidence" value="ECO:0007669"/>
    <property type="project" value="InterPro"/>
</dbReference>
<feature type="domain" description="Calcineurin-like phosphoesterase" evidence="1">
    <location>
        <begin position="2"/>
        <end position="123"/>
    </location>
</feature>